<protein>
    <submittedName>
        <fullName evidence="2">Uncharacterized protein</fullName>
    </submittedName>
</protein>
<proteinExistence type="predicted"/>
<feature type="transmembrane region" description="Helical" evidence="1">
    <location>
        <begin position="12"/>
        <end position="33"/>
    </location>
</feature>
<feature type="transmembrane region" description="Helical" evidence="1">
    <location>
        <begin position="45"/>
        <end position="61"/>
    </location>
</feature>
<evidence type="ECO:0000313" key="3">
    <source>
        <dbReference type="Proteomes" id="UP000681290"/>
    </source>
</evidence>
<organism evidence="2 3">
    <name type="scientific">Paenibacillus woosongensis</name>
    <dbReference type="NCBI Taxonomy" id="307580"/>
    <lineage>
        <taxon>Bacteria</taxon>
        <taxon>Bacillati</taxon>
        <taxon>Bacillota</taxon>
        <taxon>Bacilli</taxon>
        <taxon>Bacillales</taxon>
        <taxon>Paenibacillaceae</taxon>
        <taxon>Paenibacillus</taxon>
    </lineage>
</organism>
<dbReference type="RefSeq" id="WP_213589826.1">
    <property type="nucleotide sequence ID" value="NZ_BOSM01000002.1"/>
</dbReference>
<evidence type="ECO:0000313" key="2">
    <source>
        <dbReference type="EMBL" id="GIP57528.1"/>
    </source>
</evidence>
<evidence type="ECO:0000256" key="1">
    <source>
        <dbReference type="SAM" id="Phobius"/>
    </source>
</evidence>
<comment type="caution">
    <text evidence="2">The sequence shown here is derived from an EMBL/GenBank/DDBJ whole genome shotgun (WGS) entry which is preliminary data.</text>
</comment>
<name>A0ABQ4MNF0_9BACL</name>
<feature type="transmembrane region" description="Helical" evidence="1">
    <location>
        <begin position="82"/>
        <end position="104"/>
    </location>
</feature>
<sequence length="232" mass="26681">MKLIVYQIKVLFSPVKWLLTGAFIVFIPFMFYAPTAVDILNLYEIYAPFAGIILFPDLIWVDHYTRAAEVLATRRSRRHPLLAYRLMVIILFMIFMLLAGWLLLRMNLSPHGFRFSSEQLPFSGLLYVALPGLLFSGALSLLAGAVLRSPEIGYLLGLANWMYWNINMENTSWLNLFSYANRLSDLQSKWTLSLLSIVFISLCGFVMLRPVEQYKLISRLKDGLMKGLDRLL</sequence>
<feature type="transmembrane region" description="Helical" evidence="1">
    <location>
        <begin position="152"/>
        <end position="170"/>
    </location>
</feature>
<feature type="transmembrane region" description="Helical" evidence="1">
    <location>
        <begin position="124"/>
        <end position="145"/>
    </location>
</feature>
<accession>A0ABQ4MNF0</accession>
<keyword evidence="1" id="KW-0472">Membrane</keyword>
<dbReference type="Proteomes" id="UP000681290">
    <property type="component" value="Unassembled WGS sequence"/>
</dbReference>
<keyword evidence="1" id="KW-0812">Transmembrane</keyword>
<reference evidence="2 3" key="1">
    <citation type="submission" date="2021-03" db="EMBL/GenBank/DDBJ databases">
        <title>Antimicrobial resistance genes in bacteria isolated from Japanese honey, and their potential for conferring macrolide and lincosamide resistance in the American foulbrood pathogen Paenibacillus larvae.</title>
        <authorList>
            <person name="Okamoto M."/>
            <person name="Kumagai M."/>
            <person name="Kanamori H."/>
            <person name="Takamatsu D."/>
        </authorList>
    </citation>
    <scope>NUCLEOTIDE SEQUENCE [LARGE SCALE GENOMIC DNA]</scope>
    <source>
        <strain evidence="2 3">J15TS10</strain>
    </source>
</reference>
<dbReference type="EMBL" id="BOSM01000002">
    <property type="protein sequence ID" value="GIP57528.1"/>
    <property type="molecule type" value="Genomic_DNA"/>
</dbReference>
<keyword evidence="3" id="KW-1185">Reference proteome</keyword>
<gene>
    <name evidence="2" type="ORF">J15TS10_13420</name>
</gene>
<feature type="transmembrane region" description="Helical" evidence="1">
    <location>
        <begin position="190"/>
        <end position="211"/>
    </location>
</feature>
<keyword evidence="1" id="KW-1133">Transmembrane helix</keyword>